<evidence type="ECO:0000313" key="1">
    <source>
        <dbReference type="EMBL" id="GBP50546.1"/>
    </source>
</evidence>
<keyword evidence="2" id="KW-1185">Reference proteome</keyword>
<reference evidence="1 2" key="1">
    <citation type="journal article" date="2019" name="Commun. Biol.">
        <title>The bagworm genome reveals a unique fibroin gene that provides high tensile strength.</title>
        <authorList>
            <person name="Kono N."/>
            <person name="Nakamura H."/>
            <person name="Ohtoshi R."/>
            <person name="Tomita M."/>
            <person name="Numata K."/>
            <person name="Arakawa K."/>
        </authorList>
    </citation>
    <scope>NUCLEOTIDE SEQUENCE [LARGE SCALE GENOMIC DNA]</scope>
</reference>
<accession>A0A4C1WGJ0</accession>
<evidence type="ECO:0000313" key="2">
    <source>
        <dbReference type="Proteomes" id="UP000299102"/>
    </source>
</evidence>
<comment type="caution">
    <text evidence="1">The sequence shown here is derived from an EMBL/GenBank/DDBJ whole genome shotgun (WGS) entry which is preliminary data.</text>
</comment>
<dbReference type="EMBL" id="BGZK01000567">
    <property type="protein sequence ID" value="GBP50546.1"/>
    <property type="molecule type" value="Genomic_DNA"/>
</dbReference>
<name>A0A4C1WGJ0_EUMVA</name>
<sequence length="96" mass="10967">MKSVTVIGAGTGGVDTEDFFGLRKCKNLHDERYPVTRPRDRVMWDFYPLKTGQVRVGLAHRGFRTNLQASYLHAFLRKRVLTDGRTDGQTDNKVIL</sequence>
<organism evidence="1 2">
    <name type="scientific">Eumeta variegata</name>
    <name type="common">Bagworm moth</name>
    <name type="synonym">Eumeta japonica</name>
    <dbReference type="NCBI Taxonomy" id="151549"/>
    <lineage>
        <taxon>Eukaryota</taxon>
        <taxon>Metazoa</taxon>
        <taxon>Ecdysozoa</taxon>
        <taxon>Arthropoda</taxon>
        <taxon>Hexapoda</taxon>
        <taxon>Insecta</taxon>
        <taxon>Pterygota</taxon>
        <taxon>Neoptera</taxon>
        <taxon>Endopterygota</taxon>
        <taxon>Lepidoptera</taxon>
        <taxon>Glossata</taxon>
        <taxon>Ditrysia</taxon>
        <taxon>Tineoidea</taxon>
        <taxon>Psychidae</taxon>
        <taxon>Oiketicinae</taxon>
        <taxon>Eumeta</taxon>
    </lineage>
</organism>
<proteinExistence type="predicted"/>
<dbReference type="Proteomes" id="UP000299102">
    <property type="component" value="Unassembled WGS sequence"/>
</dbReference>
<dbReference type="AlphaFoldDB" id="A0A4C1WGJ0"/>
<protein>
    <submittedName>
        <fullName evidence="1">Uncharacterized protein</fullName>
    </submittedName>
</protein>
<gene>
    <name evidence="1" type="ORF">EVAR_25243_1</name>
</gene>